<dbReference type="PRINTS" id="PR00038">
    <property type="entry name" value="HTHLUXR"/>
</dbReference>
<dbReference type="InterPro" id="IPR011006">
    <property type="entry name" value="CheY-like_superfamily"/>
</dbReference>
<dbReference type="PANTHER" id="PTHR43214">
    <property type="entry name" value="TWO-COMPONENT RESPONSE REGULATOR"/>
    <property type="match status" value="1"/>
</dbReference>
<dbReference type="EMBL" id="QEOB01000016">
    <property type="protein sequence ID" value="PVX76228.1"/>
    <property type="molecule type" value="Genomic_DNA"/>
</dbReference>
<proteinExistence type="predicted"/>
<evidence type="ECO:0000259" key="8">
    <source>
        <dbReference type="PROSITE" id="PS50110"/>
    </source>
</evidence>
<dbReference type="InterPro" id="IPR058245">
    <property type="entry name" value="NreC/VraR/RcsB-like_REC"/>
</dbReference>
<name>A0ABX5KIF0_9BURK</name>
<evidence type="ECO:0000313" key="10">
    <source>
        <dbReference type="Proteomes" id="UP000245712"/>
    </source>
</evidence>
<dbReference type="Gene3D" id="3.30.450.20">
    <property type="entry name" value="PAS domain"/>
    <property type="match status" value="1"/>
</dbReference>
<dbReference type="PROSITE" id="PS50043">
    <property type="entry name" value="HTH_LUXR_2"/>
    <property type="match status" value="1"/>
</dbReference>
<evidence type="ECO:0000256" key="4">
    <source>
        <dbReference type="ARBA" id="ARBA00023163"/>
    </source>
</evidence>
<dbReference type="SMART" id="SM00421">
    <property type="entry name" value="HTH_LUXR"/>
    <property type="match status" value="1"/>
</dbReference>
<feature type="domain" description="Response regulatory" evidence="8">
    <location>
        <begin position="3"/>
        <end position="118"/>
    </location>
</feature>
<feature type="coiled-coil region" evidence="6">
    <location>
        <begin position="342"/>
        <end position="372"/>
    </location>
</feature>
<dbReference type="Proteomes" id="UP000245712">
    <property type="component" value="Unassembled WGS sequence"/>
</dbReference>
<reference evidence="9 10" key="1">
    <citation type="submission" date="2018-05" db="EMBL/GenBank/DDBJ databases">
        <title>Genomic Encyclopedia of Type Strains, Phase IV (KMG-V): Genome sequencing to study the core and pangenomes of soil and plant-associated prokaryotes.</title>
        <authorList>
            <person name="Whitman W."/>
        </authorList>
    </citation>
    <scope>NUCLEOTIDE SEQUENCE [LARGE SCALE GENOMIC DNA]</scope>
    <source>
        <strain evidence="9 10">SCZa-39</strain>
    </source>
</reference>
<feature type="domain" description="HTH luxR-type" evidence="7">
    <location>
        <begin position="141"/>
        <end position="206"/>
    </location>
</feature>
<comment type="caution">
    <text evidence="5">Lacks conserved residue(s) required for the propagation of feature annotation.</text>
</comment>
<keyword evidence="10" id="KW-1185">Reference proteome</keyword>
<protein>
    <submittedName>
        <fullName evidence="9">LuxR family two component transcriptional regulator</fullName>
    </submittedName>
</protein>
<dbReference type="SUPFAM" id="SSF46894">
    <property type="entry name" value="C-terminal effector domain of the bipartite response regulators"/>
    <property type="match status" value="1"/>
</dbReference>
<dbReference type="InterPro" id="IPR016032">
    <property type="entry name" value="Sig_transdc_resp-reg_C-effctor"/>
</dbReference>
<comment type="caution">
    <text evidence="9">The sequence shown here is derived from an EMBL/GenBank/DDBJ whole genome shotgun (WGS) entry which is preliminary data.</text>
</comment>
<dbReference type="PANTHER" id="PTHR43214:SF41">
    <property type="entry name" value="NITRATE_NITRITE RESPONSE REGULATOR PROTEIN NARP"/>
    <property type="match status" value="1"/>
</dbReference>
<accession>A0ABX5KIF0</accession>
<evidence type="ECO:0000256" key="2">
    <source>
        <dbReference type="ARBA" id="ARBA00023015"/>
    </source>
</evidence>
<dbReference type="SMART" id="SM00448">
    <property type="entry name" value="REC"/>
    <property type="match status" value="1"/>
</dbReference>
<dbReference type="Pfam" id="PF00072">
    <property type="entry name" value="Response_reg"/>
    <property type="match status" value="1"/>
</dbReference>
<dbReference type="RefSeq" id="WP_165842024.1">
    <property type="nucleotide sequence ID" value="NZ_QEOB01000016.1"/>
</dbReference>
<dbReference type="SUPFAM" id="SSF55785">
    <property type="entry name" value="PYP-like sensor domain (PAS domain)"/>
    <property type="match status" value="1"/>
</dbReference>
<dbReference type="InterPro" id="IPR001789">
    <property type="entry name" value="Sig_transdc_resp-reg_receiver"/>
</dbReference>
<dbReference type="CDD" id="cd06170">
    <property type="entry name" value="LuxR_C_like"/>
    <property type="match status" value="1"/>
</dbReference>
<dbReference type="CDD" id="cd17535">
    <property type="entry name" value="REC_NarL-like"/>
    <property type="match status" value="1"/>
</dbReference>
<evidence type="ECO:0000313" key="9">
    <source>
        <dbReference type="EMBL" id="PVX76228.1"/>
    </source>
</evidence>
<organism evidence="9 10">
    <name type="scientific">Paraburkholderia unamae</name>
    <dbReference type="NCBI Taxonomy" id="219649"/>
    <lineage>
        <taxon>Bacteria</taxon>
        <taxon>Pseudomonadati</taxon>
        <taxon>Pseudomonadota</taxon>
        <taxon>Betaproteobacteria</taxon>
        <taxon>Burkholderiales</taxon>
        <taxon>Burkholderiaceae</taxon>
        <taxon>Paraburkholderia</taxon>
    </lineage>
</organism>
<dbReference type="PROSITE" id="PS00622">
    <property type="entry name" value="HTH_LUXR_1"/>
    <property type="match status" value="1"/>
</dbReference>
<sequence length="584" mass="62676">MRRIIIADEQAVTRHAVRLLLEKEGFEVLLESGDGLDTLRAAHELHPDLIVAGLGLARLGGLEVVRRLHQREPDLKTLVLASQDSEHFVGLCIEAGASGFVSKRGDLGELTLAVRSLLQNRAFFPARAPAAGPANAGDLAEADRLRSLSAREMSVLYYLASGYTNRAIADELLLSDRTVSTYKLRLFRKLKLDNMMELAELAWRNNILGPGHVAGGEPPKPWKTDAQGRELLRTILDAIPTGISINDVESRLLFANQFLLGRFERRLDDVIGKRLSELNVLSADEAVTLEDVFIDAVRQATSFSREVVLTYKGESLAGLVWGAPIRNRQGLTVAMICGVQNMAEQEQAFLSLREAKERAQSASRARSRLLVEAVEALRRELAGLEVASTVTATVTTTLANGNGADTAAQAIAAIEARLDNIQALIEADAANAGIAPVRCDIAQITGEALRAAARTHPQALFTFDAPAGGPLDVWIDKQRYQLLVRGLLARASDAVHHAPLDIALRTRAQSRALVEIELEMRDTPRAGSGGAATRRPPPQAPALLVDAALAASLGAELIASGADDTLSVLLRLTVAKAAPSGAPS</sequence>
<evidence type="ECO:0000256" key="3">
    <source>
        <dbReference type="ARBA" id="ARBA00023125"/>
    </source>
</evidence>
<gene>
    <name evidence="9" type="ORF">C7402_11610</name>
</gene>
<keyword evidence="4" id="KW-0804">Transcription</keyword>
<evidence type="ECO:0000259" key="7">
    <source>
        <dbReference type="PROSITE" id="PS50043"/>
    </source>
</evidence>
<dbReference type="PROSITE" id="PS50110">
    <property type="entry name" value="RESPONSE_REGULATORY"/>
    <property type="match status" value="1"/>
</dbReference>
<evidence type="ECO:0000256" key="5">
    <source>
        <dbReference type="PROSITE-ProRule" id="PRU00169"/>
    </source>
</evidence>
<keyword evidence="3" id="KW-0238">DNA-binding</keyword>
<keyword evidence="6" id="KW-0175">Coiled coil</keyword>
<evidence type="ECO:0000256" key="1">
    <source>
        <dbReference type="ARBA" id="ARBA00022553"/>
    </source>
</evidence>
<dbReference type="InterPro" id="IPR000792">
    <property type="entry name" value="Tscrpt_reg_LuxR_C"/>
</dbReference>
<dbReference type="Gene3D" id="3.40.50.2300">
    <property type="match status" value="1"/>
</dbReference>
<dbReference type="InterPro" id="IPR039420">
    <property type="entry name" value="WalR-like"/>
</dbReference>
<keyword evidence="2" id="KW-0805">Transcription regulation</keyword>
<keyword evidence="1" id="KW-0597">Phosphoprotein</keyword>
<dbReference type="SUPFAM" id="SSF52172">
    <property type="entry name" value="CheY-like"/>
    <property type="match status" value="1"/>
</dbReference>
<dbReference type="InterPro" id="IPR035965">
    <property type="entry name" value="PAS-like_dom_sf"/>
</dbReference>
<evidence type="ECO:0000256" key="6">
    <source>
        <dbReference type="SAM" id="Coils"/>
    </source>
</evidence>
<dbReference type="Pfam" id="PF00196">
    <property type="entry name" value="GerE"/>
    <property type="match status" value="1"/>
</dbReference>